<dbReference type="InterPro" id="IPR052895">
    <property type="entry name" value="HetReg/Transcr_Mod"/>
</dbReference>
<evidence type="ECO:0000313" key="3">
    <source>
        <dbReference type="Proteomes" id="UP000800235"/>
    </source>
</evidence>
<evidence type="ECO:0000259" key="1">
    <source>
        <dbReference type="Pfam" id="PF06985"/>
    </source>
</evidence>
<accession>A0A9P4TZW5</accession>
<dbReference type="AlphaFoldDB" id="A0A9P4TZW5"/>
<keyword evidence="3" id="KW-1185">Reference proteome</keyword>
<evidence type="ECO:0000313" key="2">
    <source>
        <dbReference type="EMBL" id="KAF2432949.1"/>
    </source>
</evidence>
<name>A0A9P4TZW5_9PEZI</name>
<feature type="non-terminal residue" evidence="2">
    <location>
        <position position="1"/>
    </location>
</feature>
<dbReference type="InterPro" id="IPR010730">
    <property type="entry name" value="HET"/>
</dbReference>
<feature type="non-terminal residue" evidence="2">
    <location>
        <position position="115"/>
    </location>
</feature>
<dbReference type="Pfam" id="PF06985">
    <property type="entry name" value="HET"/>
    <property type="match status" value="1"/>
</dbReference>
<sequence>IRLAHLLPAQSWEEDISCNLHTVSLDDTNPIYEALSYVWGDPKRTLPVLLNGHTFEVTTSLESALRRLRHPTSTRTIWVDALCINQKNDAERTEQVKLMRYIYSQTQEVLIWLGE</sequence>
<dbReference type="EMBL" id="MU007023">
    <property type="protein sequence ID" value="KAF2432949.1"/>
    <property type="molecule type" value="Genomic_DNA"/>
</dbReference>
<comment type="caution">
    <text evidence="2">The sequence shown here is derived from an EMBL/GenBank/DDBJ whole genome shotgun (WGS) entry which is preliminary data.</text>
</comment>
<dbReference type="PANTHER" id="PTHR24148:SF82">
    <property type="entry name" value="HETEROKARYON INCOMPATIBILITY DOMAIN-CONTAINING PROTEIN"/>
    <property type="match status" value="1"/>
</dbReference>
<dbReference type="OrthoDB" id="2157530at2759"/>
<proteinExistence type="predicted"/>
<dbReference type="Proteomes" id="UP000800235">
    <property type="component" value="Unassembled WGS sequence"/>
</dbReference>
<feature type="domain" description="Heterokaryon incompatibility" evidence="1">
    <location>
        <begin position="32"/>
        <end position="115"/>
    </location>
</feature>
<reference evidence="2" key="1">
    <citation type="journal article" date="2020" name="Stud. Mycol.">
        <title>101 Dothideomycetes genomes: a test case for predicting lifestyles and emergence of pathogens.</title>
        <authorList>
            <person name="Haridas S."/>
            <person name="Albert R."/>
            <person name="Binder M."/>
            <person name="Bloem J."/>
            <person name="Labutti K."/>
            <person name="Salamov A."/>
            <person name="Andreopoulos B."/>
            <person name="Baker S."/>
            <person name="Barry K."/>
            <person name="Bills G."/>
            <person name="Bluhm B."/>
            <person name="Cannon C."/>
            <person name="Castanera R."/>
            <person name="Culley D."/>
            <person name="Daum C."/>
            <person name="Ezra D."/>
            <person name="Gonzalez J."/>
            <person name="Henrissat B."/>
            <person name="Kuo A."/>
            <person name="Liang C."/>
            <person name="Lipzen A."/>
            <person name="Lutzoni F."/>
            <person name="Magnuson J."/>
            <person name="Mondo S."/>
            <person name="Nolan M."/>
            <person name="Ohm R."/>
            <person name="Pangilinan J."/>
            <person name="Park H.-J."/>
            <person name="Ramirez L."/>
            <person name="Alfaro M."/>
            <person name="Sun H."/>
            <person name="Tritt A."/>
            <person name="Yoshinaga Y."/>
            <person name="Zwiers L.-H."/>
            <person name="Turgeon B."/>
            <person name="Goodwin S."/>
            <person name="Spatafora J."/>
            <person name="Crous P."/>
            <person name="Grigoriev I."/>
        </authorList>
    </citation>
    <scope>NUCLEOTIDE SEQUENCE</scope>
    <source>
        <strain evidence="2">CBS 130266</strain>
    </source>
</reference>
<protein>
    <recommendedName>
        <fullName evidence="1">Heterokaryon incompatibility domain-containing protein</fullName>
    </recommendedName>
</protein>
<gene>
    <name evidence="2" type="ORF">EJ08DRAFT_552229</name>
</gene>
<dbReference type="PANTHER" id="PTHR24148">
    <property type="entry name" value="ANKYRIN REPEAT DOMAIN-CONTAINING PROTEIN 39 HOMOLOG-RELATED"/>
    <property type="match status" value="1"/>
</dbReference>
<organism evidence="2 3">
    <name type="scientific">Tothia fuscella</name>
    <dbReference type="NCBI Taxonomy" id="1048955"/>
    <lineage>
        <taxon>Eukaryota</taxon>
        <taxon>Fungi</taxon>
        <taxon>Dikarya</taxon>
        <taxon>Ascomycota</taxon>
        <taxon>Pezizomycotina</taxon>
        <taxon>Dothideomycetes</taxon>
        <taxon>Pleosporomycetidae</taxon>
        <taxon>Venturiales</taxon>
        <taxon>Cylindrosympodiaceae</taxon>
        <taxon>Tothia</taxon>
    </lineage>
</organism>